<evidence type="ECO:0000256" key="1">
    <source>
        <dbReference type="SAM" id="MobiDB-lite"/>
    </source>
</evidence>
<feature type="region of interest" description="Disordered" evidence="1">
    <location>
        <begin position="279"/>
        <end position="310"/>
    </location>
</feature>
<dbReference type="SUPFAM" id="SSF53474">
    <property type="entry name" value="alpha/beta-Hydrolases"/>
    <property type="match status" value="1"/>
</dbReference>
<organism evidence="3 4">
    <name type="scientific">Triticum turgidum subsp. durum</name>
    <name type="common">Durum wheat</name>
    <name type="synonym">Triticum durum</name>
    <dbReference type="NCBI Taxonomy" id="4567"/>
    <lineage>
        <taxon>Eukaryota</taxon>
        <taxon>Viridiplantae</taxon>
        <taxon>Streptophyta</taxon>
        <taxon>Embryophyta</taxon>
        <taxon>Tracheophyta</taxon>
        <taxon>Spermatophyta</taxon>
        <taxon>Magnoliopsida</taxon>
        <taxon>Liliopsida</taxon>
        <taxon>Poales</taxon>
        <taxon>Poaceae</taxon>
        <taxon>BOP clade</taxon>
        <taxon>Pooideae</taxon>
        <taxon>Triticodae</taxon>
        <taxon>Triticeae</taxon>
        <taxon>Triticinae</taxon>
        <taxon>Triticum</taxon>
    </lineage>
</organism>
<reference evidence="3 4" key="1">
    <citation type="submission" date="2017-09" db="EMBL/GenBank/DDBJ databases">
        <authorList>
            <consortium name="International Durum Wheat Genome Sequencing Consortium (IDWGSC)"/>
            <person name="Milanesi L."/>
        </authorList>
    </citation>
    <scope>NUCLEOTIDE SEQUENCE [LARGE SCALE GENOMIC DNA]</scope>
    <source>
        <strain evidence="4">cv. Svevo</strain>
    </source>
</reference>
<feature type="domain" description="Serine aminopeptidase S33" evidence="2">
    <location>
        <begin position="116"/>
        <end position="256"/>
    </location>
</feature>
<evidence type="ECO:0000313" key="3">
    <source>
        <dbReference type="EMBL" id="VAI16395.1"/>
    </source>
</evidence>
<keyword evidence="4" id="KW-1185">Reference proteome</keyword>
<gene>
    <name evidence="3" type="ORF">TRITD_5Av1G117770</name>
</gene>
<dbReference type="AlphaFoldDB" id="A0A9R0TSB2"/>
<dbReference type="InterPro" id="IPR022742">
    <property type="entry name" value="Hydrolase_4"/>
</dbReference>
<proteinExistence type="predicted"/>
<accession>A0A9R0TSB2</accession>
<dbReference type="EMBL" id="LT934119">
    <property type="protein sequence ID" value="VAI16395.1"/>
    <property type="molecule type" value="Genomic_DNA"/>
</dbReference>
<evidence type="ECO:0000259" key="2">
    <source>
        <dbReference type="Pfam" id="PF12146"/>
    </source>
</evidence>
<dbReference type="InterPro" id="IPR051044">
    <property type="entry name" value="MAG_DAG_Lipase"/>
</dbReference>
<dbReference type="Pfam" id="PF12146">
    <property type="entry name" value="Hydrolase_4"/>
    <property type="match status" value="1"/>
</dbReference>
<name>A0A9R0TSB2_TRITD</name>
<sequence>MASKSGSGVADDGSYEYEEESVQTARGMKLFTCRWLPPKGQIVKALVFLCHGYAVECSVTMRGTGVRLAQAGYAVYGVDYEGHGKSEGLQGYIPSFDLLVSDTDAFFTAVVASTANTDLPRFILVAPMCKIADEMRPHPVVVSVLKLMTNIIPTWKIVPTTDVIDAAYRMQEKRDEIRNNPHCYQGKPRLKTAYELLKVSLNLENNILSKVSLPFLIVHGGDDKVTDPSVSDLLYRSAVSQDKKLNLYPGMWHALTSGESPENIHTVFQDIIAWLDQRSSPKSSSSAAALDLSSEMEQKAKHDEQNFDKQ</sequence>
<dbReference type="InterPro" id="IPR029058">
    <property type="entry name" value="AB_hydrolase_fold"/>
</dbReference>
<protein>
    <recommendedName>
        <fullName evidence="2">Serine aminopeptidase S33 domain-containing protein</fullName>
    </recommendedName>
</protein>
<feature type="compositionally biased region" description="Low complexity" evidence="1">
    <location>
        <begin position="280"/>
        <end position="293"/>
    </location>
</feature>
<dbReference type="Gene3D" id="3.40.50.1820">
    <property type="entry name" value="alpha/beta hydrolase"/>
    <property type="match status" value="2"/>
</dbReference>
<evidence type="ECO:0000313" key="4">
    <source>
        <dbReference type="Proteomes" id="UP000324705"/>
    </source>
</evidence>
<feature type="compositionally biased region" description="Basic and acidic residues" evidence="1">
    <location>
        <begin position="296"/>
        <end position="310"/>
    </location>
</feature>
<dbReference type="Proteomes" id="UP000324705">
    <property type="component" value="Chromosome 5A"/>
</dbReference>
<dbReference type="PANTHER" id="PTHR11614">
    <property type="entry name" value="PHOSPHOLIPASE-RELATED"/>
    <property type="match status" value="1"/>
</dbReference>
<dbReference type="Gramene" id="TRITD5Av1G117770.3">
    <property type="protein sequence ID" value="TRITD5Av1G117770.3"/>
    <property type="gene ID" value="TRITD5Av1G117770"/>
</dbReference>